<reference evidence="5" key="1">
    <citation type="submission" date="2022-06" db="EMBL/GenBank/DDBJ databases">
        <title>Gracilimonas sp. CAU 1638 isolated from sea sediment.</title>
        <authorList>
            <person name="Kim W."/>
        </authorList>
    </citation>
    <scope>NUCLEOTIDE SEQUENCE</scope>
    <source>
        <strain evidence="5">CAU 1638</strain>
    </source>
</reference>
<dbReference type="GO" id="GO:0042450">
    <property type="term" value="P:L-arginine biosynthetic process via ornithine"/>
    <property type="evidence" value="ECO:0007669"/>
    <property type="project" value="TreeGrafter"/>
</dbReference>
<evidence type="ECO:0000259" key="3">
    <source>
        <dbReference type="Pfam" id="PF00185"/>
    </source>
</evidence>
<sequence length="319" mass="35950">MKSFLSLNDVENLPALVKDALEIKKNPHVYKDLGRNKSMCLIFLNPSLRTRLSSQKAAFNLGLQTAVLDVGSQGWQLEFADGVKMDSDKAEHIREAAAVIGSYFDVVAIRAFAKLENREEDYSEQVMESFKKFCPAPVINMESGTGHPLQALADLITIEEHKTVEKPKVVLTWAPHLKALPQAVANSFSRWMQAADFDLTITHPKGYELVDEAVGNATVEYDQQKAFEGADFIYAKNWSSYSQYGQVLSKDPNWMVMAEKMKRTNNARFMHCLPVRRNVIVEDAVIDSNNSLVIPEATNRIYSMQVVLKHILEELKSSH</sequence>
<keyword evidence="2" id="KW-0028">Amino-acid biosynthesis</keyword>
<dbReference type="Proteomes" id="UP001139125">
    <property type="component" value="Unassembled WGS sequence"/>
</dbReference>
<evidence type="ECO:0000256" key="2">
    <source>
        <dbReference type="HAMAP-Rule" id="MF_02235"/>
    </source>
</evidence>
<gene>
    <name evidence="2" type="primary">argF'</name>
    <name evidence="5" type="ORF">NM125_08150</name>
</gene>
<dbReference type="InterPro" id="IPR006132">
    <property type="entry name" value="Asp/Orn_carbamoyltranf_P-bd"/>
</dbReference>
<dbReference type="EMBL" id="JANDBC010000001">
    <property type="protein sequence ID" value="MCP9291550.1"/>
    <property type="molecule type" value="Genomic_DNA"/>
</dbReference>
<feature type="binding site" evidence="2">
    <location>
        <position position="236"/>
    </location>
    <ligand>
        <name>N(2)-succinyl-L-ornithine</name>
        <dbReference type="ChEBI" id="CHEBI:58514"/>
    </ligand>
</feature>
<proteinExistence type="inferred from homology"/>
<comment type="caution">
    <text evidence="5">The sequence shown here is derived from an EMBL/GenBank/DDBJ whole genome shotgun (WGS) entry which is preliminary data.</text>
</comment>
<dbReference type="AlphaFoldDB" id="A0A9X2RDZ0"/>
<dbReference type="Pfam" id="PF00185">
    <property type="entry name" value="OTCace"/>
    <property type="match status" value="1"/>
</dbReference>
<feature type="binding site" description="in other chain" evidence="2">
    <location>
        <begin position="47"/>
        <end position="50"/>
    </location>
    <ligand>
        <name>carbamoyl phosphate</name>
        <dbReference type="ChEBI" id="CHEBI:58228"/>
        <note>ligand shared between two neighboring subunits</note>
    </ligand>
</feature>
<feature type="binding site" description="in other chain" evidence="2">
    <location>
        <begin position="272"/>
        <end position="273"/>
    </location>
    <ligand>
        <name>carbamoyl phosphate</name>
        <dbReference type="ChEBI" id="CHEBI:58228"/>
        <note>ligand shared between two neighboring subunits</note>
    </ligand>
</feature>
<dbReference type="SUPFAM" id="SSF53671">
    <property type="entry name" value="Aspartate/ornithine carbamoyltransferase"/>
    <property type="match status" value="1"/>
</dbReference>
<comment type="subunit">
    <text evidence="2">Homotrimer.</text>
</comment>
<feature type="binding site" evidence="2">
    <location>
        <position position="276"/>
    </location>
    <ligand>
        <name>N(2)-succinyl-L-ornithine</name>
        <dbReference type="ChEBI" id="CHEBI:58514"/>
    </ligand>
</feature>
<feature type="binding site" description="in other chain" evidence="2">
    <location>
        <position position="110"/>
    </location>
    <ligand>
        <name>carbamoyl phosphate</name>
        <dbReference type="ChEBI" id="CHEBI:58228"/>
        <note>ligand shared between two neighboring subunits</note>
    </ligand>
</feature>
<feature type="binding site" evidence="2">
    <location>
        <position position="142"/>
    </location>
    <ligand>
        <name>N(2)-succinyl-L-ornithine</name>
        <dbReference type="ChEBI" id="CHEBI:58514"/>
    </ligand>
</feature>
<evidence type="ECO:0000259" key="4">
    <source>
        <dbReference type="Pfam" id="PF02729"/>
    </source>
</evidence>
<dbReference type="Pfam" id="PF02729">
    <property type="entry name" value="OTCace_N"/>
    <property type="match status" value="1"/>
</dbReference>
<evidence type="ECO:0000313" key="5">
    <source>
        <dbReference type="EMBL" id="MCP9291550.1"/>
    </source>
</evidence>
<comment type="pathway">
    <text evidence="2">Amino-acid biosynthesis; L-arginine biosynthesis.</text>
</comment>
<comment type="similarity">
    <text evidence="2">Belongs to the aspartate/ornithine carbamoyltransferase superfamily. SOTCase family.</text>
</comment>
<dbReference type="PANTHER" id="PTHR45753:SF3">
    <property type="entry name" value="ORNITHINE TRANSCARBAMYLASE, MITOCHONDRIAL"/>
    <property type="match status" value="1"/>
</dbReference>
<dbReference type="GO" id="GO:0004585">
    <property type="term" value="F:ornithine carbamoyltransferase activity"/>
    <property type="evidence" value="ECO:0007669"/>
    <property type="project" value="InterPro"/>
</dbReference>
<dbReference type="PRINTS" id="PR00101">
    <property type="entry name" value="ATCASE"/>
</dbReference>
<evidence type="ECO:0000256" key="1">
    <source>
        <dbReference type="ARBA" id="ARBA00022679"/>
    </source>
</evidence>
<dbReference type="Gene3D" id="3.40.50.1370">
    <property type="entry name" value="Aspartate/ornithine carbamoyltransferase"/>
    <property type="match status" value="2"/>
</dbReference>
<keyword evidence="2" id="KW-0055">Arginine biosynthesis</keyword>
<comment type="function">
    <text evidence="2">Catalyzes the transfer of the carbamoyl group from carbamoyl phosphate to the delta-amino group of N(2)-succinyl-L-ornithine to produce N(2)-succinyl-L-citrulline. Is essential for arginine biosynthesis.</text>
</comment>
<dbReference type="GO" id="GO:0019240">
    <property type="term" value="P:citrulline biosynthetic process"/>
    <property type="evidence" value="ECO:0007669"/>
    <property type="project" value="TreeGrafter"/>
</dbReference>
<dbReference type="GO" id="GO:0016597">
    <property type="term" value="F:amino acid binding"/>
    <property type="evidence" value="ECO:0007669"/>
    <property type="project" value="InterPro"/>
</dbReference>
<feature type="binding site" description="in other chain" evidence="2">
    <location>
        <position position="300"/>
    </location>
    <ligand>
        <name>carbamoyl phosphate</name>
        <dbReference type="ChEBI" id="CHEBI:58228"/>
        <note>ligand shared between two neighboring subunits</note>
    </ligand>
</feature>
<dbReference type="InterPro" id="IPR043696">
    <property type="entry name" value="ArgF'-like"/>
</dbReference>
<keyword evidence="1 2" id="KW-0808">Transferase</keyword>
<dbReference type="PRINTS" id="PR00100">
    <property type="entry name" value="AOTCASE"/>
</dbReference>
<name>A0A9X2RDZ0_9BACT</name>
<comment type="catalytic activity">
    <reaction evidence="2">
        <text>N(2)-succinyl-L-ornithine + carbamoyl phosphate = N(2)-succinyl-L-citrulline + phosphate + H(+)</text>
        <dbReference type="Rhea" id="RHEA:25884"/>
        <dbReference type="ChEBI" id="CHEBI:15378"/>
        <dbReference type="ChEBI" id="CHEBI:43474"/>
        <dbReference type="ChEBI" id="CHEBI:58228"/>
        <dbReference type="ChEBI" id="CHEBI:58514"/>
        <dbReference type="ChEBI" id="CHEBI:58862"/>
        <dbReference type="EC" id="2.1.3.11"/>
    </reaction>
</comment>
<dbReference type="PANTHER" id="PTHR45753">
    <property type="entry name" value="ORNITHINE CARBAMOYLTRANSFERASE, MITOCHONDRIAL"/>
    <property type="match status" value="1"/>
</dbReference>
<protein>
    <recommendedName>
        <fullName evidence="2">N-succinylornithine carbamoyltransferase</fullName>
        <ecNumber evidence="2">2.1.3.11</ecNumber>
    </recommendedName>
    <alternativeName>
        <fullName evidence="2">N-succinyl-L-ornithine transcarbamylase</fullName>
        <shortName evidence="2">SOTCase</shortName>
    </alternativeName>
</protein>
<dbReference type="InterPro" id="IPR006131">
    <property type="entry name" value="Asp_carbamoyltransf_Asp/Orn-bd"/>
</dbReference>
<evidence type="ECO:0000313" key="6">
    <source>
        <dbReference type="Proteomes" id="UP001139125"/>
    </source>
</evidence>
<dbReference type="InterPro" id="IPR036901">
    <property type="entry name" value="Asp/Orn_carbamoylTrfase_sf"/>
</dbReference>
<dbReference type="HAMAP" id="MF_02235">
    <property type="entry name" value="SOTCase"/>
    <property type="match status" value="1"/>
</dbReference>
<feature type="binding site" evidence="2">
    <location>
        <position position="176"/>
    </location>
    <ligand>
        <name>N(2)-succinyl-L-ornithine</name>
        <dbReference type="ChEBI" id="CHEBI:58514"/>
    </ligand>
</feature>
<dbReference type="EC" id="2.1.3.11" evidence="2"/>
<dbReference type="NCBIfam" id="NF003384">
    <property type="entry name" value="PRK04523.1"/>
    <property type="match status" value="1"/>
</dbReference>
<feature type="domain" description="Aspartate/ornithine carbamoyltransferase carbamoyl-P binding" evidence="4">
    <location>
        <begin position="2"/>
        <end position="160"/>
    </location>
</feature>
<organism evidence="5 6">
    <name type="scientific">Gracilimonas sediminicola</name>
    <dbReference type="NCBI Taxonomy" id="2952158"/>
    <lineage>
        <taxon>Bacteria</taxon>
        <taxon>Pseudomonadati</taxon>
        <taxon>Balneolota</taxon>
        <taxon>Balneolia</taxon>
        <taxon>Balneolales</taxon>
        <taxon>Balneolaceae</taxon>
        <taxon>Gracilimonas</taxon>
    </lineage>
</organism>
<feature type="binding site" evidence="2">
    <location>
        <position position="75"/>
    </location>
    <ligand>
        <name>carbamoyl phosphate</name>
        <dbReference type="ChEBI" id="CHEBI:58228"/>
        <note>ligand shared between two neighboring subunits</note>
    </ligand>
</feature>
<feature type="domain" description="Aspartate/ornithine carbamoyltransferase Asp/Orn-binding" evidence="3">
    <location>
        <begin position="184"/>
        <end position="309"/>
    </location>
</feature>
<keyword evidence="6" id="KW-1185">Reference proteome</keyword>
<accession>A0A9X2RDZ0</accession>
<dbReference type="InterPro" id="IPR006130">
    <property type="entry name" value="Asp/Orn_carbamoylTrfase"/>
</dbReference>
<dbReference type="RefSeq" id="WP_255134414.1">
    <property type="nucleotide sequence ID" value="NZ_JANDBC010000001.1"/>
</dbReference>
<feature type="binding site" description="in other chain" evidence="2">
    <location>
        <begin position="147"/>
        <end position="150"/>
    </location>
    <ligand>
        <name>carbamoyl phosphate</name>
        <dbReference type="ChEBI" id="CHEBI:58228"/>
        <note>ligand shared between two neighboring subunits</note>
    </ligand>
</feature>